<name>A0A1J1I2W3_9DIPT</name>
<protein>
    <submittedName>
        <fullName evidence="1">CLUMA_CG008042, isoform A</fullName>
    </submittedName>
</protein>
<dbReference type="Proteomes" id="UP000183832">
    <property type="component" value="Unassembled WGS sequence"/>
</dbReference>
<reference evidence="1 2" key="1">
    <citation type="submission" date="2015-04" db="EMBL/GenBank/DDBJ databases">
        <authorList>
            <person name="Syromyatnikov M.Y."/>
            <person name="Popov V.N."/>
        </authorList>
    </citation>
    <scope>NUCLEOTIDE SEQUENCE [LARGE SCALE GENOMIC DNA]</scope>
</reference>
<dbReference type="AlphaFoldDB" id="A0A1J1I2W3"/>
<gene>
    <name evidence="1" type="ORF">CLUMA_CG008042</name>
</gene>
<evidence type="ECO:0000313" key="1">
    <source>
        <dbReference type="EMBL" id="CRK94539.1"/>
    </source>
</evidence>
<evidence type="ECO:0000313" key="2">
    <source>
        <dbReference type="Proteomes" id="UP000183832"/>
    </source>
</evidence>
<organism evidence="1 2">
    <name type="scientific">Clunio marinus</name>
    <dbReference type="NCBI Taxonomy" id="568069"/>
    <lineage>
        <taxon>Eukaryota</taxon>
        <taxon>Metazoa</taxon>
        <taxon>Ecdysozoa</taxon>
        <taxon>Arthropoda</taxon>
        <taxon>Hexapoda</taxon>
        <taxon>Insecta</taxon>
        <taxon>Pterygota</taxon>
        <taxon>Neoptera</taxon>
        <taxon>Endopterygota</taxon>
        <taxon>Diptera</taxon>
        <taxon>Nematocera</taxon>
        <taxon>Chironomoidea</taxon>
        <taxon>Chironomidae</taxon>
        <taxon>Clunio</taxon>
    </lineage>
</organism>
<sequence length="96" mass="11595">MKKKLSKKVERIHIRNHDAILEFRLNSNSYLDTRFKVLFIISFIFKVRNGVILENLHFTSRRQIYIHEKKNLDWGSSCCCLKCLEHCRMDFVFRSS</sequence>
<dbReference type="EMBL" id="CVRI01000039">
    <property type="protein sequence ID" value="CRK94539.1"/>
    <property type="molecule type" value="Genomic_DNA"/>
</dbReference>
<keyword evidence="2" id="KW-1185">Reference proteome</keyword>
<proteinExistence type="predicted"/>
<accession>A0A1J1I2W3</accession>